<reference evidence="1 2" key="1">
    <citation type="submission" date="2017-09" db="EMBL/GenBank/DDBJ databases">
        <title>Complete genome sequence of Verrucomicrobial strain HZ-65, isolated from freshwater.</title>
        <authorList>
            <person name="Choi A."/>
        </authorList>
    </citation>
    <scope>NUCLEOTIDE SEQUENCE [LARGE SCALE GENOMIC DNA]</scope>
    <source>
        <strain evidence="1 2">HZ-65</strain>
    </source>
</reference>
<dbReference type="AlphaFoldDB" id="A0A290QNG1"/>
<organism evidence="1 2">
    <name type="scientific">Nibricoccus aquaticus</name>
    <dbReference type="NCBI Taxonomy" id="2576891"/>
    <lineage>
        <taxon>Bacteria</taxon>
        <taxon>Pseudomonadati</taxon>
        <taxon>Verrucomicrobiota</taxon>
        <taxon>Opitutia</taxon>
        <taxon>Opitutales</taxon>
        <taxon>Opitutaceae</taxon>
        <taxon>Nibricoccus</taxon>
    </lineage>
</organism>
<name>A0A290QNG1_9BACT</name>
<sequence>MTADLPHQGEFCLPQHRTDDSLREKLAAHVEAFNGATDPEERIEHHTAIVRLRGILERNGGA</sequence>
<evidence type="ECO:0000313" key="2">
    <source>
        <dbReference type="Proteomes" id="UP000217265"/>
    </source>
</evidence>
<gene>
    <name evidence="1" type="ORF">CMV30_19030</name>
</gene>
<accession>A0A290QNG1</accession>
<dbReference type="RefSeq" id="WP_096057501.1">
    <property type="nucleotide sequence ID" value="NZ_CP023344.1"/>
</dbReference>
<protein>
    <submittedName>
        <fullName evidence="1">Uncharacterized protein</fullName>
    </submittedName>
</protein>
<proteinExistence type="predicted"/>
<dbReference type="EMBL" id="CP023344">
    <property type="protein sequence ID" value="ATC65872.1"/>
    <property type="molecule type" value="Genomic_DNA"/>
</dbReference>
<dbReference type="Proteomes" id="UP000217265">
    <property type="component" value="Chromosome"/>
</dbReference>
<keyword evidence="2" id="KW-1185">Reference proteome</keyword>
<dbReference type="KEGG" id="vbh:CMV30_19030"/>
<evidence type="ECO:0000313" key="1">
    <source>
        <dbReference type="EMBL" id="ATC65872.1"/>
    </source>
</evidence>